<feature type="compositionally biased region" description="Basic and acidic residues" evidence="1">
    <location>
        <begin position="33"/>
        <end position="54"/>
    </location>
</feature>
<evidence type="ECO:0000313" key="3">
    <source>
        <dbReference type="Proteomes" id="UP000007431"/>
    </source>
</evidence>
<protein>
    <submittedName>
        <fullName evidence="2">Expressed protein</fullName>
    </submittedName>
</protein>
<accession>D8QKC0</accession>
<dbReference type="InParanoid" id="D8QKC0"/>
<name>D8QKC0_SCHCM</name>
<gene>
    <name evidence="2" type="ORF">SCHCODRAFT_86207</name>
</gene>
<evidence type="ECO:0000256" key="1">
    <source>
        <dbReference type="SAM" id="MobiDB-lite"/>
    </source>
</evidence>
<proteinExistence type="predicted"/>
<feature type="region of interest" description="Disordered" evidence="1">
    <location>
        <begin position="19"/>
        <end position="54"/>
    </location>
</feature>
<sequence length="54" mass="6093">MIMNENKMSMQKGQYMRNDNDCVGMYGGDEDADTRSDVKPSEGRPRKSDGDTTE</sequence>
<dbReference type="AlphaFoldDB" id="D8QKC0"/>
<dbReference type="HOGENOM" id="CLU_3051684_0_0_1"/>
<dbReference type="EMBL" id="GL377316">
    <property type="protein sequence ID" value="EFI91688.1"/>
    <property type="molecule type" value="Genomic_DNA"/>
</dbReference>
<dbReference type="Proteomes" id="UP000007431">
    <property type="component" value="Unassembled WGS sequence"/>
</dbReference>
<organism evidence="3">
    <name type="scientific">Schizophyllum commune (strain H4-8 / FGSC 9210)</name>
    <name type="common">Split gill fungus</name>
    <dbReference type="NCBI Taxonomy" id="578458"/>
    <lineage>
        <taxon>Eukaryota</taxon>
        <taxon>Fungi</taxon>
        <taxon>Dikarya</taxon>
        <taxon>Basidiomycota</taxon>
        <taxon>Agaricomycotina</taxon>
        <taxon>Agaricomycetes</taxon>
        <taxon>Agaricomycetidae</taxon>
        <taxon>Agaricales</taxon>
        <taxon>Schizophyllaceae</taxon>
        <taxon>Schizophyllum</taxon>
    </lineage>
</organism>
<evidence type="ECO:0000313" key="2">
    <source>
        <dbReference type="EMBL" id="EFI91688.1"/>
    </source>
</evidence>
<keyword evidence="3" id="KW-1185">Reference proteome</keyword>
<reference evidence="2 3" key="1">
    <citation type="journal article" date="2010" name="Nat. Biotechnol.">
        <title>Genome sequence of the model mushroom Schizophyllum commune.</title>
        <authorList>
            <person name="Ohm R.A."/>
            <person name="de Jong J.F."/>
            <person name="Lugones L.G."/>
            <person name="Aerts A."/>
            <person name="Kothe E."/>
            <person name="Stajich J.E."/>
            <person name="de Vries R.P."/>
            <person name="Record E."/>
            <person name="Levasseur A."/>
            <person name="Baker S.E."/>
            <person name="Bartholomew K.A."/>
            <person name="Coutinho P.M."/>
            <person name="Erdmann S."/>
            <person name="Fowler T.J."/>
            <person name="Gathman A.C."/>
            <person name="Lombard V."/>
            <person name="Henrissat B."/>
            <person name="Knabe N."/>
            <person name="Kuees U."/>
            <person name="Lilly W.W."/>
            <person name="Lindquist E."/>
            <person name="Lucas S."/>
            <person name="Magnuson J.K."/>
            <person name="Piumi F."/>
            <person name="Raudaskoski M."/>
            <person name="Salamov A."/>
            <person name="Schmutz J."/>
            <person name="Schwarze F.W.M.R."/>
            <person name="vanKuyk P.A."/>
            <person name="Horton J.S."/>
            <person name="Grigoriev I.V."/>
            <person name="Woesten H.A.B."/>
        </authorList>
    </citation>
    <scope>NUCLEOTIDE SEQUENCE [LARGE SCALE GENOMIC DNA]</scope>
    <source>
        <strain evidence="3">H4-8 / FGSC 9210</strain>
    </source>
</reference>